<dbReference type="GO" id="GO:0003779">
    <property type="term" value="F:actin binding"/>
    <property type="evidence" value="ECO:0007669"/>
    <property type="project" value="InterPro"/>
</dbReference>
<name>A0A9W7L2V4_9STRA</name>
<keyword evidence="4" id="KW-1185">Reference proteome</keyword>
<proteinExistence type="predicted"/>
<evidence type="ECO:0000313" key="4">
    <source>
        <dbReference type="Proteomes" id="UP001165065"/>
    </source>
</evidence>
<dbReference type="Proteomes" id="UP001165065">
    <property type="component" value="Unassembled WGS sequence"/>
</dbReference>
<feature type="compositionally biased region" description="Pro residues" evidence="1">
    <location>
        <begin position="184"/>
        <end position="204"/>
    </location>
</feature>
<dbReference type="SMART" id="SM00246">
    <property type="entry name" value="WH2"/>
    <property type="match status" value="2"/>
</dbReference>
<feature type="region of interest" description="Disordered" evidence="1">
    <location>
        <begin position="438"/>
        <end position="481"/>
    </location>
</feature>
<feature type="compositionally biased region" description="Basic and acidic residues" evidence="1">
    <location>
        <begin position="209"/>
        <end position="236"/>
    </location>
</feature>
<feature type="region of interest" description="Disordered" evidence="1">
    <location>
        <begin position="1"/>
        <end position="272"/>
    </location>
</feature>
<feature type="domain" description="WH2" evidence="2">
    <location>
        <begin position="9"/>
        <end position="26"/>
    </location>
</feature>
<dbReference type="Pfam" id="PF02205">
    <property type="entry name" value="WH2"/>
    <property type="match status" value="1"/>
</dbReference>
<dbReference type="EMBL" id="BRYA01000634">
    <property type="protein sequence ID" value="GMI26697.1"/>
    <property type="molecule type" value="Genomic_DNA"/>
</dbReference>
<evidence type="ECO:0000313" key="3">
    <source>
        <dbReference type="EMBL" id="GMI26697.1"/>
    </source>
</evidence>
<sequence>MGGGMPRPPRGGLLAGIQGGVKLKKASTNDSSSKPKLGGGMPVRGGGNPLLAAIAGGAGNLKKSSGPGSPRGGAPKPPGPMSMMDQLKAKQNKLKSTTPAPKADVKQAPSGFNSAMLSKAAPPPSKPKADDSDDEGWSDNEDSAPIIKKNPPPAPSFGKPTATKPPAHSASPPVPKPAATSAKPPAPKPASKPGPPSAPKPAPLAKPMSWKERNALAKKEAEAKKAKEAEARKEKMSAVTSSTSKPMPTPRSSSVPTKSSSGGGGASSSEIAAKDAEIEALKAKNKELTEKAMMDGKKIFDLEREADTLKKRISEVETTPGKQRRDSAAFADSINLMASKSEEIDKIRAELLEARKTIDDLKQTARNVSAPSGTASSLDMREMSSLREQLFRAKKDKDKALKLVIKIVGKQNMAQHLKLHETTGDGLASLVASYGGMGTGGRPNATVTPKKPTGPSMLNSPGSEYKRSRVESYYRQQVPGL</sequence>
<evidence type="ECO:0000259" key="2">
    <source>
        <dbReference type="PROSITE" id="PS51082"/>
    </source>
</evidence>
<feature type="compositionally biased region" description="Acidic residues" evidence="1">
    <location>
        <begin position="131"/>
        <end position="142"/>
    </location>
</feature>
<dbReference type="PROSITE" id="PS51082">
    <property type="entry name" value="WH2"/>
    <property type="match status" value="1"/>
</dbReference>
<dbReference type="OrthoDB" id="202831at2759"/>
<feature type="compositionally biased region" description="Low complexity" evidence="1">
    <location>
        <begin position="49"/>
        <end position="74"/>
    </location>
</feature>
<feature type="compositionally biased region" description="Gly residues" evidence="1">
    <location>
        <begin position="37"/>
        <end position="48"/>
    </location>
</feature>
<feature type="compositionally biased region" description="Low complexity" evidence="1">
    <location>
        <begin position="164"/>
        <end position="183"/>
    </location>
</feature>
<dbReference type="InterPro" id="IPR003124">
    <property type="entry name" value="WH2_dom"/>
</dbReference>
<accession>A0A9W7L2V4</accession>
<comment type="caution">
    <text evidence="3">The sequence shown here is derived from an EMBL/GenBank/DDBJ whole genome shotgun (WGS) entry which is preliminary data.</text>
</comment>
<protein>
    <recommendedName>
        <fullName evidence="2">WH2 domain-containing protein</fullName>
    </recommendedName>
</protein>
<evidence type="ECO:0000256" key="1">
    <source>
        <dbReference type="SAM" id="MobiDB-lite"/>
    </source>
</evidence>
<reference evidence="4" key="1">
    <citation type="journal article" date="2023" name="Commun. Biol.">
        <title>Genome analysis of Parmales, the sister group of diatoms, reveals the evolutionary specialization of diatoms from phago-mixotrophs to photoautotrophs.</title>
        <authorList>
            <person name="Ban H."/>
            <person name="Sato S."/>
            <person name="Yoshikawa S."/>
            <person name="Yamada K."/>
            <person name="Nakamura Y."/>
            <person name="Ichinomiya M."/>
            <person name="Sato N."/>
            <person name="Blanc-Mathieu R."/>
            <person name="Endo H."/>
            <person name="Kuwata A."/>
            <person name="Ogata H."/>
        </authorList>
    </citation>
    <scope>NUCLEOTIDE SEQUENCE [LARGE SCALE GENOMIC DNA]</scope>
</reference>
<gene>
    <name evidence="3" type="ORF">TrCOL_g4218</name>
</gene>
<organism evidence="3 4">
    <name type="scientific">Triparma columacea</name>
    <dbReference type="NCBI Taxonomy" id="722753"/>
    <lineage>
        <taxon>Eukaryota</taxon>
        <taxon>Sar</taxon>
        <taxon>Stramenopiles</taxon>
        <taxon>Ochrophyta</taxon>
        <taxon>Bolidophyceae</taxon>
        <taxon>Parmales</taxon>
        <taxon>Triparmaceae</taxon>
        <taxon>Triparma</taxon>
    </lineage>
</organism>
<dbReference type="AlphaFoldDB" id="A0A9W7L2V4"/>